<keyword evidence="1" id="KW-0614">Plasmid</keyword>
<evidence type="ECO:0000313" key="2">
    <source>
        <dbReference type="Proteomes" id="UP000501128"/>
    </source>
</evidence>
<evidence type="ECO:0000313" key="1">
    <source>
        <dbReference type="EMBL" id="QJD81709.1"/>
    </source>
</evidence>
<name>A0A7L5DTC1_9BACT</name>
<organism evidence="1 2">
    <name type="scientific">Spirosoma rhododendri</name>
    <dbReference type="NCBI Taxonomy" id="2728024"/>
    <lineage>
        <taxon>Bacteria</taxon>
        <taxon>Pseudomonadati</taxon>
        <taxon>Bacteroidota</taxon>
        <taxon>Cytophagia</taxon>
        <taxon>Cytophagales</taxon>
        <taxon>Cytophagaceae</taxon>
        <taxon>Spirosoma</taxon>
    </lineage>
</organism>
<gene>
    <name evidence="1" type="ORF">HH216_25460</name>
</gene>
<geneLocation type="plasmid" evidence="1 2">
    <name>unnamed2</name>
</geneLocation>
<dbReference type="Proteomes" id="UP000501128">
    <property type="component" value="Plasmid unnamed2"/>
</dbReference>
<dbReference type="AlphaFoldDB" id="A0A7L5DTC1"/>
<sequence length="322" mass="36378">MKVSLTQLPKHLLPKYDIFIASASYEERSLSVMRSVLPEVSFIDRVVSVSMPHLELIKSNLKFFIENGFSVLEIDNTNQILTARNILEVIVSTISDNRDASFLIDISTFTRQTLLILVRLLRNLLGSNNAIHFLYTCAKEYAVGLPEREKWLSKGIIEVNSVYGYLGVIKPSRPYHLIILMGYELERAISLINAYEPSLITVGYGKKNGSISDEHYKLNKIRIEELICEYPNAKSFEFSCTDIETSKKDILNHINLYKGFNTILSPMNNKIATIACGLAAFEDDTIQISIAIPAIYNHENYSSPGDECYILNVPSLVKDLEP</sequence>
<keyword evidence="2" id="KW-1185">Reference proteome</keyword>
<proteinExistence type="predicted"/>
<reference evidence="1 2" key="1">
    <citation type="submission" date="2020-04" db="EMBL/GenBank/DDBJ databases">
        <title>Genome sequencing of novel species.</title>
        <authorList>
            <person name="Heo J."/>
            <person name="Kim S.-J."/>
            <person name="Kim J.-S."/>
            <person name="Hong S.-B."/>
            <person name="Kwon S.-W."/>
        </authorList>
    </citation>
    <scope>NUCLEOTIDE SEQUENCE [LARGE SCALE GENOMIC DNA]</scope>
    <source>
        <strain evidence="1 2">CJU-R4</strain>
        <plasmid evidence="1 2">unnamed2</plasmid>
    </source>
</reference>
<protein>
    <submittedName>
        <fullName evidence="1">Uncharacterized protein</fullName>
    </submittedName>
</protein>
<dbReference type="EMBL" id="CP051679">
    <property type="protein sequence ID" value="QJD81709.1"/>
    <property type="molecule type" value="Genomic_DNA"/>
</dbReference>
<dbReference type="KEGG" id="srho:HH216_25460"/>
<accession>A0A7L5DTC1</accession>
<dbReference type="RefSeq" id="WP_169553726.1">
    <property type="nucleotide sequence ID" value="NZ_CP051679.1"/>
</dbReference>